<dbReference type="EMBL" id="LT554473">
    <property type="protein sequence ID" value="SAM05831.1"/>
    <property type="molecule type" value="Genomic_DNA"/>
</dbReference>
<gene>
    <name evidence="9" type="primary">ABSGL_11706.1 scaffold 12318</name>
</gene>
<evidence type="ECO:0000256" key="2">
    <source>
        <dbReference type="ARBA" id="ARBA00005954"/>
    </source>
</evidence>
<accession>A0A163K778</accession>
<evidence type="ECO:0000256" key="5">
    <source>
        <dbReference type="ARBA" id="ARBA00023187"/>
    </source>
</evidence>
<feature type="region of interest" description="Disordered" evidence="7">
    <location>
        <begin position="27"/>
        <end position="52"/>
    </location>
</feature>
<feature type="region of interest" description="Disordered" evidence="7">
    <location>
        <begin position="150"/>
        <end position="206"/>
    </location>
</feature>
<evidence type="ECO:0000256" key="6">
    <source>
        <dbReference type="ARBA" id="ARBA00023242"/>
    </source>
</evidence>
<evidence type="ECO:0000259" key="8">
    <source>
        <dbReference type="SMART" id="SM01115"/>
    </source>
</evidence>
<dbReference type="SMART" id="SM01115">
    <property type="entry name" value="cwf21"/>
    <property type="match status" value="1"/>
</dbReference>
<evidence type="ECO:0000256" key="4">
    <source>
        <dbReference type="ARBA" id="ARBA00022728"/>
    </source>
</evidence>
<keyword evidence="3" id="KW-0507">mRNA processing</keyword>
<keyword evidence="5" id="KW-0508">mRNA splicing</keyword>
<reference evidence="9" key="1">
    <citation type="submission" date="2016-04" db="EMBL/GenBank/DDBJ databases">
        <authorList>
            <person name="Evans L.H."/>
            <person name="Alamgir A."/>
            <person name="Owens N."/>
            <person name="Weber N.D."/>
            <person name="Virtaneva K."/>
            <person name="Barbian K."/>
            <person name="Babar A."/>
            <person name="Rosenke K."/>
        </authorList>
    </citation>
    <scope>NUCLEOTIDE SEQUENCE [LARGE SCALE GENOMIC DNA]</scope>
    <source>
        <strain evidence="9">CBS 101.48</strain>
    </source>
</reference>
<evidence type="ECO:0000313" key="9">
    <source>
        <dbReference type="EMBL" id="SAM05831.1"/>
    </source>
</evidence>
<dbReference type="InterPro" id="IPR051372">
    <property type="entry name" value="CWC21"/>
</dbReference>
<name>A0A163K778_ABSGL</name>
<organism evidence="9">
    <name type="scientific">Absidia glauca</name>
    <name type="common">Pin mould</name>
    <dbReference type="NCBI Taxonomy" id="4829"/>
    <lineage>
        <taxon>Eukaryota</taxon>
        <taxon>Fungi</taxon>
        <taxon>Fungi incertae sedis</taxon>
        <taxon>Mucoromycota</taxon>
        <taxon>Mucoromycotina</taxon>
        <taxon>Mucoromycetes</taxon>
        <taxon>Mucorales</taxon>
        <taxon>Cunninghamellaceae</taxon>
        <taxon>Absidia</taxon>
    </lineage>
</organism>
<evidence type="ECO:0000256" key="1">
    <source>
        <dbReference type="ARBA" id="ARBA00004123"/>
    </source>
</evidence>
<protein>
    <recommendedName>
        <fullName evidence="8">CWF21 domain-containing protein</fullName>
    </recommendedName>
</protein>
<dbReference type="STRING" id="4829.A0A163K778"/>
<dbReference type="Gene3D" id="6.10.140.420">
    <property type="match status" value="1"/>
</dbReference>
<keyword evidence="10" id="KW-1185">Reference proteome</keyword>
<dbReference type="InParanoid" id="A0A163K778"/>
<proteinExistence type="inferred from homology"/>
<evidence type="ECO:0000313" key="10">
    <source>
        <dbReference type="Proteomes" id="UP000078561"/>
    </source>
</evidence>
<dbReference type="CDD" id="cd21372">
    <property type="entry name" value="cwf21_CWC21-like"/>
    <property type="match status" value="1"/>
</dbReference>
<keyword evidence="6" id="KW-0539">Nucleus</keyword>
<dbReference type="OMA" id="LAHMRPR"/>
<sequence length="206" mass="24145">MYNGIGLTTARGSGTNGYVVRNLSHVRPPPIQNKQKGMDHRGPPPPVKKPNKDLILHDLKRKVEVQCMELRLSMEDDGADEATIDTKVDALRQSLLSRLDDMKPREAKNLQEHETHLLQAAKAEENIKFANAFGIRHEDHVEGQAFDRELQEQKKQERMERRRLEMEKQLERHERDEKAARRRHRSSRDDDRRRRRRRSPSYSSTS</sequence>
<dbReference type="FunCoup" id="A0A163K778">
    <property type="interactions" value="55"/>
</dbReference>
<comment type="subcellular location">
    <subcellularLocation>
        <location evidence="1">Nucleus</location>
    </subcellularLocation>
</comment>
<dbReference type="Pfam" id="PF08312">
    <property type="entry name" value="cwf21"/>
    <property type="match status" value="1"/>
</dbReference>
<dbReference type="InterPro" id="IPR013170">
    <property type="entry name" value="mRNA_splic_Cwf21_dom"/>
</dbReference>
<dbReference type="Proteomes" id="UP000078561">
    <property type="component" value="Unassembled WGS sequence"/>
</dbReference>
<dbReference type="GO" id="GO:0006397">
    <property type="term" value="P:mRNA processing"/>
    <property type="evidence" value="ECO:0007669"/>
    <property type="project" value="UniProtKB-KW"/>
</dbReference>
<evidence type="ECO:0000256" key="7">
    <source>
        <dbReference type="SAM" id="MobiDB-lite"/>
    </source>
</evidence>
<dbReference type="GO" id="GO:0008380">
    <property type="term" value="P:RNA splicing"/>
    <property type="evidence" value="ECO:0007669"/>
    <property type="project" value="UniProtKB-KW"/>
</dbReference>
<feature type="compositionally biased region" description="Basic and acidic residues" evidence="7">
    <location>
        <begin position="150"/>
        <end position="179"/>
    </location>
</feature>
<dbReference type="GO" id="GO:0005681">
    <property type="term" value="C:spliceosomal complex"/>
    <property type="evidence" value="ECO:0007669"/>
    <property type="project" value="UniProtKB-KW"/>
</dbReference>
<dbReference type="PANTHER" id="PTHR36562:SF5">
    <property type="entry name" value="SERINE_ARGININE REPETITIVE MATRIX 2"/>
    <property type="match status" value="1"/>
</dbReference>
<dbReference type="AlphaFoldDB" id="A0A163K778"/>
<comment type="similarity">
    <text evidence="2">Belongs to the CWC21 family.</text>
</comment>
<keyword evidence="4" id="KW-0747">Spliceosome</keyword>
<feature type="domain" description="CWF21" evidence="8">
    <location>
        <begin position="55"/>
        <end position="100"/>
    </location>
</feature>
<evidence type="ECO:0000256" key="3">
    <source>
        <dbReference type="ARBA" id="ARBA00022664"/>
    </source>
</evidence>
<dbReference type="OrthoDB" id="10267305at2759"/>
<dbReference type="PANTHER" id="PTHR36562">
    <property type="entry name" value="SERINE/ARGININE REPETITIVE MATRIX 2"/>
    <property type="match status" value="1"/>
</dbReference>